<reference evidence="6 7" key="1">
    <citation type="journal article" date="2018" name="Mol. Plant">
        <title>The genome of Artemisia annua provides insight into the evolution of Asteraceae family and artemisinin biosynthesis.</title>
        <authorList>
            <person name="Shen Q."/>
            <person name="Zhang L."/>
            <person name="Liao Z."/>
            <person name="Wang S."/>
            <person name="Yan T."/>
            <person name="Shi P."/>
            <person name="Liu M."/>
            <person name="Fu X."/>
            <person name="Pan Q."/>
            <person name="Wang Y."/>
            <person name="Lv Z."/>
            <person name="Lu X."/>
            <person name="Zhang F."/>
            <person name="Jiang W."/>
            <person name="Ma Y."/>
            <person name="Chen M."/>
            <person name="Hao X."/>
            <person name="Li L."/>
            <person name="Tang Y."/>
            <person name="Lv G."/>
            <person name="Zhou Y."/>
            <person name="Sun X."/>
            <person name="Brodelius P.E."/>
            <person name="Rose J.K.C."/>
            <person name="Tang K."/>
        </authorList>
    </citation>
    <scope>NUCLEOTIDE SEQUENCE [LARGE SCALE GENOMIC DNA]</scope>
    <source>
        <strain evidence="7">cv. Huhao1</strain>
        <tissue evidence="6">Leaf</tissue>
    </source>
</reference>
<dbReference type="STRING" id="35608.A0A2U1PT30"/>
<evidence type="ECO:0000313" key="6">
    <source>
        <dbReference type="EMBL" id="PWA88919.1"/>
    </source>
</evidence>
<keyword evidence="4" id="KW-0732">Signal</keyword>
<keyword evidence="7" id="KW-1185">Reference proteome</keyword>
<dbReference type="SUPFAM" id="SSF47699">
    <property type="entry name" value="Bifunctional inhibitor/lipid-transfer protein/seed storage 2S albumin"/>
    <property type="match status" value="1"/>
</dbReference>
<evidence type="ECO:0000313" key="7">
    <source>
        <dbReference type="Proteomes" id="UP000245207"/>
    </source>
</evidence>
<keyword evidence="3" id="KW-0446">Lipid-binding</keyword>
<proteinExistence type="inferred from homology"/>
<dbReference type="PANTHER" id="PTHR33076">
    <property type="entry name" value="NON-SPECIFIC LIPID-TRANSFER PROTEIN 2-RELATED"/>
    <property type="match status" value="1"/>
</dbReference>
<dbReference type="InterPro" id="IPR000528">
    <property type="entry name" value="Plant_nsLTP"/>
</dbReference>
<feature type="signal peptide" evidence="4">
    <location>
        <begin position="1"/>
        <end position="24"/>
    </location>
</feature>
<dbReference type="InterPro" id="IPR036312">
    <property type="entry name" value="Bifun_inhib/LTP/seed_sf"/>
</dbReference>
<comment type="similarity">
    <text evidence="1">Belongs to the plant LTP family.</text>
</comment>
<dbReference type="PRINTS" id="PR00382">
    <property type="entry name" value="LIPIDTRNSFER"/>
</dbReference>
<keyword evidence="2" id="KW-0813">Transport</keyword>
<dbReference type="Proteomes" id="UP000245207">
    <property type="component" value="Unassembled WGS sequence"/>
</dbReference>
<organism evidence="6 7">
    <name type="scientific">Artemisia annua</name>
    <name type="common">Sweet wormwood</name>
    <dbReference type="NCBI Taxonomy" id="35608"/>
    <lineage>
        <taxon>Eukaryota</taxon>
        <taxon>Viridiplantae</taxon>
        <taxon>Streptophyta</taxon>
        <taxon>Embryophyta</taxon>
        <taxon>Tracheophyta</taxon>
        <taxon>Spermatophyta</taxon>
        <taxon>Magnoliopsida</taxon>
        <taxon>eudicotyledons</taxon>
        <taxon>Gunneridae</taxon>
        <taxon>Pentapetalae</taxon>
        <taxon>asterids</taxon>
        <taxon>campanulids</taxon>
        <taxon>Asterales</taxon>
        <taxon>Asteraceae</taxon>
        <taxon>Asteroideae</taxon>
        <taxon>Anthemideae</taxon>
        <taxon>Artemisiinae</taxon>
        <taxon>Artemisia</taxon>
    </lineage>
</organism>
<dbReference type="AlphaFoldDB" id="A0A2U1PT30"/>
<evidence type="ECO:0000256" key="4">
    <source>
        <dbReference type="SAM" id="SignalP"/>
    </source>
</evidence>
<comment type="caution">
    <text evidence="6">The sequence shown here is derived from an EMBL/GenBank/DDBJ whole genome shotgun (WGS) entry which is preliminary data.</text>
</comment>
<dbReference type="GO" id="GO:0006869">
    <property type="term" value="P:lipid transport"/>
    <property type="evidence" value="ECO:0007669"/>
    <property type="project" value="InterPro"/>
</dbReference>
<evidence type="ECO:0000256" key="2">
    <source>
        <dbReference type="ARBA" id="ARBA00022448"/>
    </source>
</evidence>
<name>A0A2U1PT30_ARTAN</name>
<dbReference type="OrthoDB" id="1876592at2759"/>
<protein>
    <submittedName>
        <fullName evidence="6">Non-specific lipid-transfer protein 3</fullName>
    </submittedName>
</protein>
<evidence type="ECO:0000256" key="1">
    <source>
        <dbReference type="ARBA" id="ARBA00009748"/>
    </source>
</evidence>
<accession>A0A2U1PT30</accession>
<gene>
    <name evidence="6" type="ORF">CTI12_AA115980</name>
</gene>
<feature type="chain" id="PRO_5015657265" evidence="4">
    <location>
        <begin position="25"/>
        <end position="116"/>
    </location>
</feature>
<dbReference type="CDD" id="cd01960">
    <property type="entry name" value="nsLTP1"/>
    <property type="match status" value="1"/>
</dbReference>
<dbReference type="EMBL" id="PKPP01000766">
    <property type="protein sequence ID" value="PWA88919.1"/>
    <property type="molecule type" value="Genomic_DNA"/>
</dbReference>
<evidence type="ECO:0000256" key="3">
    <source>
        <dbReference type="ARBA" id="ARBA00023121"/>
    </source>
</evidence>
<dbReference type="InterPro" id="IPR016140">
    <property type="entry name" value="Bifunc_inhib/LTP/seed_store"/>
</dbReference>
<dbReference type="GO" id="GO:0008289">
    <property type="term" value="F:lipid binding"/>
    <property type="evidence" value="ECO:0007669"/>
    <property type="project" value="UniProtKB-KW"/>
</dbReference>
<dbReference type="Gene3D" id="1.10.110.10">
    <property type="entry name" value="Plant lipid-transfer and hydrophobic proteins"/>
    <property type="match status" value="1"/>
</dbReference>
<sequence>MTSLASVLVLVLLSLFMLSKHAEAQVDCSSIIVKLMSCEAFLFKYSNVPGPQCCASVQDLARAAKASKDVLRGTCRCLKSAVQIVPVDLTNAAKLTPLCHLDLNVPISPSVDCDSL</sequence>
<evidence type="ECO:0000259" key="5">
    <source>
        <dbReference type="Pfam" id="PF14368"/>
    </source>
</evidence>
<dbReference type="Pfam" id="PF14368">
    <property type="entry name" value="LTP_2"/>
    <property type="match status" value="1"/>
</dbReference>
<feature type="domain" description="Bifunctional inhibitor/plant lipid transfer protein/seed storage helical" evidence="5">
    <location>
        <begin position="12"/>
        <end position="102"/>
    </location>
</feature>